<dbReference type="InterPro" id="IPR050360">
    <property type="entry name" value="MFS_Sugar_Transporters"/>
</dbReference>
<feature type="domain" description="Major facilitator superfamily (MFS) profile" evidence="8">
    <location>
        <begin position="59"/>
        <end position="502"/>
    </location>
</feature>
<keyword evidence="5 7" id="KW-0472">Membrane</keyword>
<evidence type="ECO:0000256" key="1">
    <source>
        <dbReference type="ARBA" id="ARBA00004141"/>
    </source>
</evidence>
<proteinExistence type="inferred from homology"/>
<name>A0AAD6HAY1_9EURO</name>
<sequence>MSTDEKERDSPVHSEHLEKRVPVSQSNSNDNITWHEESPTMVHEVPSPSIDERNSQLFIGLFIFLLPINFGYEVTTVGNLLAVNSFLEEFGVEVDGTWEVPARDQQILNAASAIGLFCSAFTTGVLSDLMGRKKTIIVGCLICSHYSLNLWWEVVEYVRLRAWSLTGSCLCSRIGSSQNERYLPDASGMYMNVARILTSKADNTMIVLGEWLNSLAILGCQNRSDSLAWRIPIITQLIPPSLLLLGLPFLAESPSWLIMKDRPQEARRSFLYFNGPKFDVDEAMAITTASVAQERELARSGSAWLDCFRGDNLRRTVIVCMVYIAQQFVGVNFVSGYLTYYFKLAGVKDSVATAQGAYAVQLFGNICSWLLVDRLGRRPMIVGGMFVITIGLFIIGCISINGSAAALKATAAFMTLWGFLYQATVGAVPYAVGGETPSPLLRQKTYSINIMSATAFSCAVLQILPYLINTDEVNMGGKVCFVFFGLSVPMCVYLYFYIPGLKGRTVAEIQELFQANVPARKFKGYVCQNQVQIEEDKAIMEEE</sequence>
<accession>A0AAD6HAY1</accession>
<gene>
    <name evidence="9" type="ORF">N7493_011468</name>
</gene>
<dbReference type="PROSITE" id="PS50850">
    <property type="entry name" value="MFS"/>
    <property type="match status" value="1"/>
</dbReference>
<feature type="transmembrane region" description="Helical" evidence="7">
    <location>
        <begin position="411"/>
        <end position="433"/>
    </location>
</feature>
<comment type="similarity">
    <text evidence="2">Belongs to the major facilitator superfamily. Sugar transporter (TC 2.A.1.1) family.</text>
</comment>
<reference evidence="9" key="1">
    <citation type="journal article" date="2023" name="IMA Fungus">
        <title>Comparative genomic study of the Penicillium genus elucidates a diverse pangenome and 15 lateral gene transfer events.</title>
        <authorList>
            <person name="Petersen C."/>
            <person name="Sorensen T."/>
            <person name="Nielsen M.R."/>
            <person name="Sondergaard T.E."/>
            <person name="Sorensen J.L."/>
            <person name="Fitzpatrick D.A."/>
            <person name="Frisvad J.C."/>
            <person name="Nielsen K.L."/>
        </authorList>
    </citation>
    <scope>NUCLEOTIDE SEQUENCE</scope>
    <source>
        <strain evidence="9">IBT 17514</strain>
    </source>
</reference>
<evidence type="ECO:0000256" key="6">
    <source>
        <dbReference type="SAM" id="MobiDB-lite"/>
    </source>
</evidence>
<evidence type="ECO:0000313" key="10">
    <source>
        <dbReference type="Proteomes" id="UP001215712"/>
    </source>
</evidence>
<evidence type="ECO:0000256" key="2">
    <source>
        <dbReference type="ARBA" id="ARBA00010992"/>
    </source>
</evidence>
<protein>
    <recommendedName>
        <fullName evidence="8">Major facilitator superfamily (MFS) profile domain-containing protein</fullName>
    </recommendedName>
</protein>
<feature type="region of interest" description="Disordered" evidence="6">
    <location>
        <begin position="1"/>
        <end position="47"/>
    </location>
</feature>
<dbReference type="Pfam" id="PF00083">
    <property type="entry name" value="Sugar_tr"/>
    <property type="match status" value="2"/>
</dbReference>
<dbReference type="InterPro" id="IPR036259">
    <property type="entry name" value="MFS_trans_sf"/>
</dbReference>
<reference evidence="9" key="2">
    <citation type="submission" date="2023-01" db="EMBL/GenBank/DDBJ databases">
        <authorList>
            <person name="Petersen C."/>
        </authorList>
    </citation>
    <scope>NUCLEOTIDE SEQUENCE</scope>
    <source>
        <strain evidence="9">IBT 17514</strain>
    </source>
</reference>
<dbReference type="GO" id="GO:0016020">
    <property type="term" value="C:membrane"/>
    <property type="evidence" value="ECO:0007669"/>
    <property type="project" value="UniProtKB-SubCell"/>
</dbReference>
<feature type="transmembrane region" description="Helical" evidence="7">
    <location>
        <begin position="57"/>
        <end position="87"/>
    </location>
</feature>
<dbReference type="Proteomes" id="UP001215712">
    <property type="component" value="Unassembled WGS sequence"/>
</dbReference>
<keyword evidence="10" id="KW-1185">Reference proteome</keyword>
<dbReference type="Gene3D" id="1.20.1250.20">
    <property type="entry name" value="MFS general substrate transporter like domains"/>
    <property type="match status" value="2"/>
</dbReference>
<dbReference type="SUPFAM" id="SSF103473">
    <property type="entry name" value="MFS general substrate transporter"/>
    <property type="match status" value="1"/>
</dbReference>
<dbReference type="InterPro" id="IPR005828">
    <property type="entry name" value="MFS_sugar_transport-like"/>
</dbReference>
<evidence type="ECO:0000313" key="9">
    <source>
        <dbReference type="EMBL" id="KAJ5703543.1"/>
    </source>
</evidence>
<organism evidence="9 10">
    <name type="scientific">Penicillium malachiteum</name>
    <dbReference type="NCBI Taxonomy" id="1324776"/>
    <lineage>
        <taxon>Eukaryota</taxon>
        <taxon>Fungi</taxon>
        <taxon>Dikarya</taxon>
        <taxon>Ascomycota</taxon>
        <taxon>Pezizomycotina</taxon>
        <taxon>Eurotiomycetes</taxon>
        <taxon>Eurotiomycetidae</taxon>
        <taxon>Eurotiales</taxon>
        <taxon>Aspergillaceae</taxon>
        <taxon>Penicillium</taxon>
    </lineage>
</organism>
<dbReference type="InterPro" id="IPR005829">
    <property type="entry name" value="Sugar_transporter_CS"/>
</dbReference>
<feature type="transmembrane region" description="Helical" evidence="7">
    <location>
        <begin position="384"/>
        <end position="405"/>
    </location>
</feature>
<comment type="subcellular location">
    <subcellularLocation>
        <location evidence="1">Membrane</location>
        <topology evidence="1">Multi-pass membrane protein</topology>
    </subcellularLocation>
</comment>
<feature type="transmembrane region" description="Helical" evidence="7">
    <location>
        <begin position="352"/>
        <end position="372"/>
    </location>
</feature>
<evidence type="ECO:0000256" key="5">
    <source>
        <dbReference type="ARBA" id="ARBA00023136"/>
    </source>
</evidence>
<dbReference type="PANTHER" id="PTHR48022:SF5">
    <property type="entry name" value="ALPHA-GLUCOSIDES PERMEASE MPH2-RELATED"/>
    <property type="match status" value="1"/>
</dbReference>
<feature type="compositionally biased region" description="Polar residues" evidence="6">
    <location>
        <begin position="23"/>
        <end position="32"/>
    </location>
</feature>
<dbReference type="EMBL" id="JAQJAN010000021">
    <property type="protein sequence ID" value="KAJ5703543.1"/>
    <property type="molecule type" value="Genomic_DNA"/>
</dbReference>
<dbReference type="PROSITE" id="PS00216">
    <property type="entry name" value="SUGAR_TRANSPORT_1"/>
    <property type="match status" value="1"/>
</dbReference>
<keyword evidence="3 7" id="KW-0812">Transmembrane</keyword>
<evidence type="ECO:0000256" key="4">
    <source>
        <dbReference type="ARBA" id="ARBA00022989"/>
    </source>
</evidence>
<evidence type="ECO:0000256" key="7">
    <source>
        <dbReference type="SAM" id="Phobius"/>
    </source>
</evidence>
<dbReference type="InterPro" id="IPR020846">
    <property type="entry name" value="MFS_dom"/>
</dbReference>
<comment type="caution">
    <text evidence="9">The sequence shown here is derived from an EMBL/GenBank/DDBJ whole genome shotgun (WGS) entry which is preliminary data.</text>
</comment>
<feature type="transmembrane region" description="Helical" evidence="7">
    <location>
        <begin position="107"/>
        <end position="126"/>
    </location>
</feature>
<keyword evidence="4 7" id="KW-1133">Transmembrane helix</keyword>
<feature type="transmembrane region" description="Helical" evidence="7">
    <location>
        <begin position="317"/>
        <end position="340"/>
    </location>
</feature>
<feature type="compositionally biased region" description="Basic and acidic residues" evidence="6">
    <location>
        <begin position="1"/>
        <end position="21"/>
    </location>
</feature>
<dbReference type="PANTHER" id="PTHR48022">
    <property type="entry name" value="PLASTIDIC GLUCOSE TRANSPORTER 4"/>
    <property type="match status" value="1"/>
</dbReference>
<dbReference type="AlphaFoldDB" id="A0AAD6HAY1"/>
<evidence type="ECO:0000259" key="8">
    <source>
        <dbReference type="PROSITE" id="PS50850"/>
    </source>
</evidence>
<dbReference type="GO" id="GO:0005351">
    <property type="term" value="F:carbohydrate:proton symporter activity"/>
    <property type="evidence" value="ECO:0007669"/>
    <property type="project" value="TreeGrafter"/>
</dbReference>
<feature type="transmembrane region" description="Helical" evidence="7">
    <location>
        <begin position="445"/>
        <end position="464"/>
    </location>
</feature>
<feature type="transmembrane region" description="Helical" evidence="7">
    <location>
        <begin position="476"/>
        <end position="498"/>
    </location>
</feature>
<evidence type="ECO:0000256" key="3">
    <source>
        <dbReference type="ARBA" id="ARBA00022692"/>
    </source>
</evidence>